<keyword evidence="1 3" id="KW-0853">WD repeat</keyword>
<keyword evidence="2" id="KW-0677">Repeat</keyword>
<dbReference type="PANTHER" id="PTHR19848:SF8">
    <property type="entry name" value="F-BOX AND WD REPEAT DOMAIN CONTAINING 7"/>
    <property type="match status" value="1"/>
</dbReference>
<gene>
    <name evidence="4" type="ORF">K503DRAFT_106422</name>
</gene>
<dbReference type="SUPFAM" id="SSF50978">
    <property type="entry name" value="WD40 repeat-like"/>
    <property type="match status" value="1"/>
</dbReference>
<evidence type="ECO:0000256" key="3">
    <source>
        <dbReference type="PROSITE-ProRule" id="PRU00221"/>
    </source>
</evidence>
<dbReference type="InterPro" id="IPR015943">
    <property type="entry name" value="WD40/YVTN_repeat-like_dom_sf"/>
</dbReference>
<feature type="repeat" description="WD" evidence="3">
    <location>
        <begin position="28"/>
        <end position="69"/>
    </location>
</feature>
<dbReference type="PROSITE" id="PS50294">
    <property type="entry name" value="WD_REPEATS_REGION"/>
    <property type="match status" value="2"/>
</dbReference>
<sequence>MSQLPANPTPEGTASPMQSKMLTAKHKFGGHEGRIYSFVFLHDNVHVVSGSLDDTMRKWDCETGRLIGEPWKAGGRGILGLALSPDGKTVACGRVDGSVQRWDTDGNMIESIWTGHSGWVWSLSWSPRGGHIASGSNDGIILIREAESGKVEVGPIKTNQDWVQSLAYSPLGDRIASGGRNCTICIWDSNTGNLLVSPIKDLGCVESVVWSLDGSKLYSASDRFARAFDSVSGTLLHRFDHDYFLASVALSPKHNVLACVG</sequence>
<evidence type="ECO:0000313" key="4">
    <source>
        <dbReference type="EMBL" id="OAX31225.1"/>
    </source>
</evidence>
<dbReference type="Pfam" id="PF00400">
    <property type="entry name" value="WD40"/>
    <property type="match status" value="4"/>
</dbReference>
<dbReference type="PROSITE" id="PS50082">
    <property type="entry name" value="WD_REPEATS_2"/>
    <property type="match status" value="3"/>
</dbReference>
<dbReference type="InterPro" id="IPR036322">
    <property type="entry name" value="WD40_repeat_dom_sf"/>
</dbReference>
<dbReference type="InterPro" id="IPR001680">
    <property type="entry name" value="WD40_rpt"/>
</dbReference>
<protein>
    <submittedName>
        <fullName evidence="4">WD40 repeat-like protein</fullName>
    </submittedName>
</protein>
<feature type="repeat" description="WD" evidence="3">
    <location>
        <begin position="113"/>
        <end position="154"/>
    </location>
</feature>
<dbReference type="InterPro" id="IPR019775">
    <property type="entry name" value="WD40_repeat_CS"/>
</dbReference>
<evidence type="ECO:0000313" key="5">
    <source>
        <dbReference type="Proteomes" id="UP000092154"/>
    </source>
</evidence>
<dbReference type="PROSITE" id="PS00678">
    <property type="entry name" value="WD_REPEATS_1"/>
    <property type="match status" value="1"/>
</dbReference>
<keyword evidence="5" id="KW-1185">Reference proteome</keyword>
<dbReference type="InParanoid" id="A0A1B7MF46"/>
<dbReference type="AlphaFoldDB" id="A0A1B7MF46"/>
<dbReference type="Gene3D" id="2.130.10.10">
    <property type="entry name" value="YVTN repeat-like/Quinoprotein amine dehydrogenase"/>
    <property type="match status" value="2"/>
</dbReference>
<proteinExistence type="predicted"/>
<feature type="repeat" description="WD" evidence="3">
    <location>
        <begin position="156"/>
        <end position="197"/>
    </location>
</feature>
<dbReference type="EMBL" id="KV449513">
    <property type="protein sequence ID" value="OAX31225.1"/>
    <property type="molecule type" value="Genomic_DNA"/>
</dbReference>
<name>A0A1B7MF46_9AGAM</name>
<organism evidence="4 5">
    <name type="scientific">Rhizopogon vinicolor AM-OR11-026</name>
    <dbReference type="NCBI Taxonomy" id="1314800"/>
    <lineage>
        <taxon>Eukaryota</taxon>
        <taxon>Fungi</taxon>
        <taxon>Dikarya</taxon>
        <taxon>Basidiomycota</taxon>
        <taxon>Agaricomycotina</taxon>
        <taxon>Agaricomycetes</taxon>
        <taxon>Agaricomycetidae</taxon>
        <taxon>Boletales</taxon>
        <taxon>Suillineae</taxon>
        <taxon>Rhizopogonaceae</taxon>
        <taxon>Rhizopogon</taxon>
    </lineage>
</organism>
<reference evidence="4 5" key="1">
    <citation type="submission" date="2016-06" db="EMBL/GenBank/DDBJ databases">
        <title>Comparative genomics of the ectomycorrhizal sister species Rhizopogon vinicolor and Rhizopogon vesiculosus (Basidiomycota: Boletales) reveals a divergence of the mating type B locus.</title>
        <authorList>
            <consortium name="DOE Joint Genome Institute"/>
            <person name="Mujic A.B."/>
            <person name="Kuo A."/>
            <person name="Tritt A."/>
            <person name="Lipzen A."/>
            <person name="Chen C."/>
            <person name="Johnson J."/>
            <person name="Sharma A."/>
            <person name="Barry K."/>
            <person name="Grigoriev I.V."/>
            <person name="Spatafora J.W."/>
        </authorList>
    </citation>
    <scope>NUCLEOTIDE SEQUENCE [LARGE SCALE GENOMIC DNA]</scope>
    <source>
        <strain evidence="4 5">AM-OR11-026</strain>
    </source>
</reference>
<dbReference type="OrthoDB" id="10251741at2759"/>
<dbReference type="PANTHER" id="PTHR19848">
    <property type="entry name" value="WD40 REPEAT PROTEIN"/>
    <property type="match status" value="1"/>
</dbReference>
<evidence type="ECO:0000256" key="2">
    <source>
        <dbReference type="ARBA" id="ARBA00022737"/>
    </source>
</evidence>
<dbReference type="SMART" id="SM00320">
    <property type="entry name" value="WD40"/>
    <property type="match status" value="5"/>
</dbReference>
<dbReference type="STRING" id="1314800.A0A1B7MF46"/>
<evidence type="ECO:0000256" key="1">
    <source>
        <dbReference type="ARBA" id="ARBA00022574"/>
    </source>
</evidence>
<dbReference type="Proteomes" id="UP000092154">
    <property type="component" value="Unassembled WGS sequence"/>
</dbReference>
<feature type="non-terminal residue" evidence="4">
    <location>
        <position position="261"/>
    </location>
</feature>
<accession>A0A1B7MF46</accession>